<dbReference type="InterPro" id="IPR029058">
    <property type="entry name" value="AB_hydrolase_fold"/>
</dbReference>
<dbReference type="GO" id="GO:0016787">
    <property type="term" value="F:hydrolase activity"/>
    <property type="evidence" value="ECO:0007669"/>
    <property type="project" value="UniProtKB-KW"/>
</dbReference>
<dbReference type="PANTHER" id="PTHR48081">
    <property type="entry name" value="AB HYDROLASE SUPERFAMILY PROTEIN C4A8.06C"/>
    <property type="match status" value="1"/>
</dbReference>
<dbReference type="SUPFAM" id="SSF53474">
    <property type="entry name" value="alpha/beta-Hydrolases"/>
    <property type="match status" value="1"/>
</dbReference>
<organism evidence="3">
    <name type="scientific">human gut metagenome</name>
    <dbReference type="NCBI Taxonomy" id="408170"/>
    <lineage>
        <taxon>unclassified sequences</taxon>
        <taxon>metagenomes</taxon>
        <taxon>organismal metagenomes</taxon>
    </lineage>
</organism>
<proteinExistence type="predicted"/>
<evidence type="ECO:0000256" key="1">
    <source>
        <dbReference type="ARBA" id="ARBA00022801"/>
    </source>
</evidence>
<feature type="domain" description="BD-FAE-like" evidence="2">
    <location>
        <begin position="9"/>
        <end position="94"/>
    </location>
</feature>
<dbReference type="Pfam" id="PF20434">
    <property type="entry name" value="BD-FAE"/>
    <property type="match status" value="1"/>
</dbReference>
<evidence type="ECO:0000259" key="2">
    <source>
        <dbReference type="Pfam" id="PF20434"/>
    </source>
</evidence>
<dbReference type="AlphaFoldDB" id="K1TS58"/>
<sequence>HSPREGEAIAIKMLDMGYNAVVLRYSLAPVTYPAQLFEAAYTMKYVRDNAAEWDVDPDKIIIAGFSAGGHVAGLLGTGWNSKRLDYLLENVLHCSHEYVKPDGMLLGYPVITSGIDAHRASFERSLGEKVMMSL</sequence>
<dbReference type="InterPro" id="IPR049492">
    <property type="entry name" value="BD-FAE-like_dom"/>
</dbReference>
<dbReference type="Gene3D" id="3.40.50.1820">
    <property type="entry name" value="alpha/beta hydrolase"/>
    <property type="match status" value="1"/>
</dbReference>
<comment type="caution">
    <text evidence="3">The sequence shown here is derived from an EMBL/GenBank/DDBJ whole genome shotgun (WGS) entry which is preliminary data.</text>
</comment>
<gene>
    <name evidence="3" type="ORF">LEA_06680</name>
</gene>
<reference evidence="3" key="1">
    <citation type="journal article" date="2013" name="Environ. Microbiol.">
        <title>Microbiota from the distal guts of lean and obese adolescents exhibit partial functional redundancy besides clear differences in community structure.</title>
        <authorList>
            <person name="Ferrer M."/>
            <person name="Ruiz A."/>
            <person name="Lanza F."/>
            <person name="Haange S.B."/>
            <person name="Oberbach A."/>
            <person name="Till H."/>
            <person name="Bargiela R."/>
            <person name="Campoy C."/>
            <person name="Segura M.T."/>
            <person name="Richter M."/>
            <person name="von Bergen M."/>
            <person name="Seifert J."/>
            <person name="Suarez A."/>
        </authorList>
    </citation>
    <scope>NUCLEOTIDE SEQUENCE</scope>
</reference>
<accession>K1TS58</accession>
<keyword evidence="1" id="KW-0378">Hydrolase</keyword>
<dbReference type="EMBL" id="AJWY01004378">
    <property type="protein sequence ID" value="EKC72553.1"/>
    <property type="molecule type" value="Genomic_DNA"/>
</dbReference>
<evidence type="ECO:0000313" key="3">
    <source>
        <dbReference type="EMBL" id="EKC72553.1"/>
    </source>
</evidence>
<dbReference type="InterPro" id="IPR050300">
    <property type="entry name" value="GDXG_lipolytic_enzyme"/>
</dbReference>
<name>K1TS58_9ZZZZ</name>
<protein>
    <submittedName>
        <fullName evidence="3">Acetyl esterase family enzyme</fullName>
    </submittedName>
</protein>
<feature type="non-terminal residue" evidence="3">
    <location>
        <position position="1"/>
    </location>
</feature>